<dbReference type="InterPro" id="IPR029016">
    <property type="entry name" value="GAF-like_dom_sf"/>
</dbReference>
<dbReference type="SUPFAM" id="SSF55785">
    <property type="entry name" value="PYP-like sensor domain (PAS domain)"/>
    <property type="match status" value="1"/>
</dbReference>
<dbReference type="PROSITE" id="PS00675">
    <property type="entry name" value="SIGMA54_INTERACT_1"/>
    <property type="match status" value="1"/>
</dbReference>
<dbReference type="Gene3D" id="3.30.450.40">
    <property type="match status" value="1"/>
</dbReference>
<dbReference type="InterPro" id="IPR003593">
    <property type="entry name" value="AAA+_ATPase"/>
</dbReference>
<dbReference type="Gene3D" id="1.10.10.60">
    <property type="entry name" value="Homeodomain-like"/>
    <property type="match status" value="1"/>
</dbReference>
<dbReference type="PANTHER" id="PTHR32071:SF57">
    <property type="entry name" value="C4-DICARBOXYLATE TRANSPORT TRANSCRIPTIONAL REGULATORY PROTEIN DCTD"/>
    <property type="match status" value="1"/>
</dbReference>
<dbReference type="GO" id="GO:0005524">
    <property type="term" value="F:ATP binding"/>
    <property type="evidence" value="ECO:0007669"/>
    <property type="project" value="UniProtKB-KW"/>
</dbReference>
<dbReference type="SMART" id="SM00091">
    <property type="entry name" value="PAS"/>
    <property type="match status" value="1"/>
</dbReference>
<dbReference type="InterPro" id="IPR009057">
    <property type="entry name" value="Homeodomain-like_sf"/>
</dbReference>
<sequence>MPELNKIYDTLVKVSNAIVSVINVDITIVDKNLNRITATGKYISSIGKKIDKSCLFAYALKYGKSFIIENPREHIACEGCQNKANCKEFAQVCCPINVDGNIVGIIGLIAFNEKQRNIILEKKKNLLDFLNRMADLIASKLKEDKKTEEITLMAKELEILVNSIDTGVIFTDENGNIVRYNLIADEIFQLDKNKIKNINTIVDNLSIKDLSAIEKSLQKNRTFNYKVNNSRFRGIYNAKPIIINKKIIGYIFTFNKMKEIIKVVNDVTGNNRITTFEDIIGESREISLVKNYAKKISKGTSTVLIQGESGTGKELFTRAIHFSSDRKNYPFIPINCGAIPENLIESELFGYEEGAFTGAKKGGKIGKFELAHKGTIFLDEIGDMPIHLQTKLLRVLQENVICRIGGNTLVPIDVRIIAATNKNLEKKVEEGEFREDLYYRLNVIPIHLPPLRERLDDIKLLANKFLDRFNIKLNRNIIKFSEDVIALFLNYNWPGNVRELQNVVEYAVNMSTDNIITIDDLPKRFKNMHSGIIVDSDNKITPISELEKQEIIKALKVYGNSKKGINQAAKALGISRATIYRKIKLYGLK</sequence>
<dbReference type="EMBL" id="CP048617">
    <property type="protein sequence ID" value="QIB28186.1"/>
    <property type="molecule type" value="Genomic_DNA"/>
</dbReference>
<keyword evidence="2" id="KW-0067">ATP-binding</keyword>
<name>A0A6P1YK65_9FIRM</name>
<dbReference type="InterPro" id="IPR025943">
    <property type="entry name" value="Sigma_54_int_dom_ATP-bd_2"/>
</dbReference>
<dbReference type="GO" id="GO:0006355">
    <property type="term" value="P:regulation of DNA-templated transcription"/>
    <property type="evidence" value="ECO:0007669"/>
    <property type="project" value="InterPro"/>
</dbReference>
<dbReference type="InterPro" id="IPR058031">
    <property type="entry name" value="AAA_lid_NorR"/>
</dbReference>
<dbReference type="PROSITE" id="PS00676">
    <property type="entry name" value="SIGMA54_INTERACT_2"/>
    <property type="match status" value="1"/>
</dbReference>
<dbReference type="KEGG" id="cazo:G3A45_06655"/>
<feature type="domain" description="Sigma-54 factor interaction" evidence="6">
    <location>
        <begin position="279"/>
        <end position="509"/>
    </location>
</feature>
<evidence type="ECO:0000259" key="6">
    <source>
        <dbReference type="PROSITE" id="PS50045"/>
    </source>
</evidence>
<dbReference type="CDD" id="cd00009">
    <property type="entry name" value="AAA"/>
    <property type="match status" value="1"/>
</dbReference>
<dbReference type="Pfam" id="PF00158">
    <property type="entry name" value="Sigma54_activat"/>
    <property type="match status" value="1"/>
</dbReference>
<dbReference type="GO" id="GO:0043565">
    <property type="term" value="F:sequence-specific DNA binding"/>
    <property type="evidence" value="ECO:0007669"/>
    <property type="project" value="InterPro"/>
</dbReference>
<dbReference type="Pfam" id="PF02954">
    <property type="entry name" value="HTH_8"/>
    <property type="match status" value="1"/>
</dbReference>
<dbReference type="Gene3D" id="1.10.8.60">
    <property type="match status" value="1"/>
</dbReference>
<dbReference type="InterPro" id="IPR000014">
    <property type="entry name" value="PAS"/>
</dbReference>
<dbReference type="InterPro" id="IPR027417">
    <property type="entry name" value="P-loop_NTPase"/>
</dbReference>
<dbReference type="PANTHER" id="PTHR32071">
    <property type="entry name" value="TRANSCRIPTIONAL REGULATORY PROTEIN"/>
    <property type="match status" value="1"/>
</dbReference>
<keyword evidence="5" id="KW-0804">Transcription</keyword>
<evidence type="ECO:0000313" key="9">
    <source>
        <dbReference type="Proteomes" id="UP000464452"/>
    </source>
</evidence>
<dbReference type="SMART" id="SM00382">
    <property type="entry name" value="AAA"/>
    <property type="match status" value="1"/>
</dbReference>
<dbReference type="SUPFAM" id="SSF52540">
    <property type="entry name" value="P-loop containing nucleoside triphosphate hydrolases"/>
    <property type="match status" value="1"/>
</dbReference>
<dbReference type="InterPro" id="IPR025944">
    <property type="entry name" value="Sigma_54_int_dom_CS"/>
</dbReference>
<evidence type="ECO:0000259" key="7">
    <source>
        <dbReference type="PROSITE" id="PS50112"/>
    </source>
</evidence>
<dbReference type="PROSITE" id="PS00688">
    <property type="entry name" value="SIGMA54_INTERACT_3"/>
    <property type="match status" value="1"/>
</dbReference>
<dbReference type="Proteomes" id="UP000464452">
    <property type="component" value="Chromosome"/>
</dbReference>
<keyword evidence="4" id="KW-0238">DNA-binding</keyword>
<evidence type="ECO:0000256" key="3">
    <source>
        <dbReference type="ARBA" id="ARBA00023015"/>
    </source>
</evidence>
<dbReference type="InterPro" id="IPR035965">
    <property type="entry name" value="PAS-like_dom_sf"/>
</dbReference>
<feature type="domain" description="PAS" evidence="7">
    <location>
        <begin position="153"/>
        <end position="219"/>
    </location>
</feature>
<dbReference type="InterPro" id="IPR002078">
    <property type="entry name" value="Sigma_54_int"/>
</dbReference>
<dbReference type="Pfam" id="PF25601">
    <property type="entry name" value="AAA_lid_14"/>
    <property type="match status" value="1"/>
</dbReference>
<dbReference type="Gene3D" id="3.40.50.300">
    <property type="entry name" value="P-loop containing nucleotide triphosphate hydrolases"/>
    <property type="match status" value="1"/>
</dbReference>
<dbReference type="InterPro" id="IPR002197">
    <property type="entry name" value="HTH_Fis"/>
</dbReference>
<dbReference type="PROSITE" id="PS50045">
    <property type="entry name" value="SIGMA54_INTERACT_4"/>
    <property type="match status" value="1"/>
</dbReference>
<dbReference type="PROSITE" id="PS50112">
    <property type="entry name" value="PAS"/>
    <property type="match status" value="1"/>
</dbReference>
<protein>
    <submittedName>
        <fullName evidence="8">AAA domain-containing protein</fullName>
    </submittedName>
</protein>
<organism evidence="8 9">
    <name type="scientific">Caloranaerobacter azorensis</name>
    <dbReference type="NCBI Taxonomy" id="116090"/>
    <lineage>
        <taxon>Bacteria</taxon>
        <taxon>Bacillati</taxon>
        <taxon>Bacillota</taxon>
        <taxon>Tissierellia</taxon>
        <taxon>Tissierellales</taxon>
        <taxon>Thermohalobacteraceae</taxon>
        <taxon>Caloranaerobacter</taxon>
    </lineage>
</organism>
<proteinExistence type="predicted"/>
<evidence type="ECO:0000256" key="4">
    <source>
        <dbReference type="ARBA" id="ARBA00023125"/>
    </source>
</evidence>
<dbReference type="SUPFAM" id="SSF46689">
    <property type="entry name" value="Homeodomain-like"/>
    <property type="match status" value="1"/>
</dbReference>
<keyword evidence="3" id="KW-0805">Transcription regulation</keyword>
<dbReference type="FunFam" id="3.40.50.300:FF:000006">
    <property type="entry name" value="DNA-binding transcriptional regulator NtrC"/>
    <property type="match status" value="1"/>
</dbReference>
<evidence type="ECO:0000256" key="2">
    <source>
        <dbReference type="ARBA" id="ARBA00022840"/>
    </source>
</evidence>
<evidence type="ECO:0000313" key="8">
    <source>
        <dbReference type="EMBL" id="QIB28186.1"/>
    </source>
</evidence>
<keyword evidence="1" id="KW-0547">Nucleotide-binding</keyword>
<dbReference type="Gene3D" id="3.30.450.20">
    <property type="entry name" value="PAS domain"/>
    <property type="match status" value="1"/>
</dbReference>
<dbReference type="AlphaFoldDB" id="A0A6P1YK65"/>
<reference evidence="8 9" key="1">
    <citation type="submission" date="2020-02" db="EMBL/GenBank/DDBJ databases">
        <title>Thermophilic hydrogen producing bacteria, Caloranaerobacter azorensis.</title>
        <authorList>
            <person name="Baek K."/>
        </authorList>
    </citation>
    <scope>NUCLEOTIDE SEQUENCE [LARGE SCALE GENOMIC DNA]</scope>
    <source>
        <strain evidence="8 9">T3-1</strain>
    </source>
</reference>
<gene>
    <name evidence="8" type="ORF">G3A45_06655</name>
</gene>
<evidence type="ECO:0000256" key="5">
    <source>
        <dbReference type="ARBA" id="ARBA00023163"/>
    </source>
</evidence>
<dbReference type="InterPro" id="IPR025662">
    <property type="entry name" value="Sigma_54_int_dom_ATP-bd_1"/>
</dbReference>
<accession>A0A6P1YK65</accession>
<evidence type="ECO:0000256" key="1">
    <source>
        <dbReference type="ARBA" id="ARBA00022741"/>
    </source>
</evidence>